<reference evidence="1 2" key="1">
    <citation type="submission" date="2019-09" db="EMBL/GenBank/DDBJ databases">
        <authorList>
            <person name="Cao W.R."/>
        </authorList>
    </citation>
    <scope>NUCLEOTIDE SEQUENCE [LARGE SCALE GENOMIC DNA]</scope>
    <source>
        <strain evidence="2">a4</strain>
    </source>
</reference>
<gene>
    <name evidence="1" type="ORF">F7018_17635</name>
</gene>
<dbReference type="AlphaFoldDB" id="A0A7J5A7Q5"/>
<dbReference type="Proteomes" id="UP000467305">
    <property type="component" value="Unassembled WGS sequence"/>
</dbReference>
<name>A0A7J5A7Q5_9FLAO</name>
<comment type="caution">
    <text evidence="1">The sequence shown here is derived from an EMBL/GenBank/DDBJ whole genome shotgun (WGS) entry which is preliminary data.</text>
</comment>
<protein>
    <submittedName>
        <fullName evidence="1">Uncharacterized protein</fullName>
    </submittedName>
</protein>
<proteinExistence type="predicted"/>
<evidence type="ECO:0000313" key="1">
    <source>
        <dbReference type="EMBL" id="KAB1153169.1"/>
    </source>
</evidence>
<evidence type="ECO:0000313" key="2">
    <source>
        <dbReference type="Proteomes" id="UP000467305"/>
    </source>
</evidence>
<organism evidence="1 2">
    <name type="scientific">Tenacibaculum aiptasiae</name>
    <dbReference type="NCBI Taxonomy" id="426481"/>
    <lineage>
        <taxon>Bacteria</taxon>
        <taxon>Pseudomonadati</taxon>
        <taxon>Bacteroidota</taxon>
        <taxon>Flavobacteriia</taxon>
        <taxon>Flavobacteriales</taxon>
        <taxon>Flavobacteriaceae</taxon>
        <taxon>Tenacibaculum</taxon>
    </lineage>
</organism>
<accession>A0A7J5A7Q5</accession>
<dbReference type="OrthoDB" id="1203137at2"/>
<dbReference type="RefSeq" id="WP_150901424.1">
    <property type="nucleotide sequence ID" value="NZ_WAAU01000037.1"/>
</dbReference>
<sequence>MAFDIINNEEIEYLGNRDSINVFLFMKNINKDFNNEIDNLFKNKGFTTINIYHNQFVKDEESLNYIIGLNLNKKITPFIMLTHRKIRKAPIITNHWECVYIWFFYKWIRVYRHDVLLL</sequence>
<dbReference type="EMBL" id="WAAU01000037">
    <property type="protein sequence ID" value="KAB1153169.1"/>
    <property type="molecule type" value="Genomic_DNA"/>
</dbReference>
<keyword evidence="2" id="KW-1185">Reference proteome</keyword>